<evidence type="ECO:0000313" key="3">
    <source>
        <dbReference type="Proteomes" id="UP001295444"/>
    </source>
</evidence>
<dbReference type="EMBL" id="OW240917">
    <property type="protein sequence ID" value="CAH2301765.1"/>
    <property type="molecule type" value="Genomic_DNA"/>
</dbReference>
<keyword evidence="3" id="KW-1185">Reference proteome</keyword>
<dbReference type="AlphaFoldDB" id="A0AAD1WEJ9"/>
<gene>
    <name evidence="2" type="ORF">PECUL_23A059665</name>
</gene>
<protein>
    <submittedName>
        <fullName evidence="2">Uncharacterized protein</fullName>
    </submittedName>
</protein>
<organism evidence="2 3">
    <name type="scientific">Pelobates cultripes</name>
    <name type="common">Western spadefoot toad</name>
    <dbReference type="NCBI Taxonomy" id="61616"/>
    <lineage>
        <taxon>Eukaryota</taxon>
        <taxon>Metazoa</taxon>
        <taxon>Chordata</taxon>
        <taxon>Craniata</taxon>
        <taxon>Vertebrata</taxon>
        <taxon>Euteleostomi</taxon>
        <taxon>Amphibia</taxon>
        <taxon>Batrachia</taxon>
        <taxon>Anura</taxon>
        <taxon>Pelobatoidea</taxon>
        <taxon>Pelobatidae</taxon>
        <taxon>Pelobates</taxon>
    </lineage>
</organism>
<name>A0AAD1WEJ9_PELCU</name>
<accession>A0AAD1WEJ9</accession>
<proteinExistence type="predicted"/>
<feature type="region of interest" description="Disordered" evidence="1">
    <location>
        <begin position="1"/>
        <end position="21"/>
    </location>
</feature>
<feature type="region of interest" description="Disordered" evidence="1">
    <location>
        <begin position="89"/>
        <end position="158"/>
    </location>
</feature>
<feature type="compositionally biased region" description="Basic and acidic residues" evidence="1">
    <location>
        <begin position="147"/>
        <end position="158"/>
    </location>
</feature>
<reference evidence="2" key="1">
    <citation type="submission" date="2022-03" db="EMBL/GenBank/DDBJ databases">
        <authorList>
            <person name="Alioto T."/>
            <person name="Alioto T."/>
            <person name="Gomez Garrido J."/>
        </authorList>
    </citation>
    <scope>NUCLEOTIDE SEQUENCE</scope>
</reference>
<feature type="compositionally biased region" description="Polar residues" evidence="1">
    <location>
        <begin position="1"/>
        <end position="11"/>
    </location>
</feature>
<sequence length="158" mass="17097">MQSQKDFSAPSTCAPKLSAPVVVAKPPPQATLEDVSQEQMNSEEFHLLLDVTMVKSVSHIIFTAMGTMTDTLSHSITRVLLSAQRPPALMAQNPPESKPVAPSGCKSAKKPHHIDEESSKTVEMDSVHPVNEDVVTPHQRALPPGKIGEDLEECKSPQ</sequence>
<evidence type="ECO:0000313" key="2">
    <source>
        <dbReference type="EMBL" id="CAH2301765.1"/>
    </source>
</evidence>
<feature type="compositionally biased region" description="Basic and acidic residues" evidence="1">
    <location>
        <begin position="113"/>
        <end position="126"/>
    </location>
</feature>
<evidence type="ECO:0000256" key="1">
    <source>
        <dbReference type="SAM" id="MobiDB-lite"/>
    </source>
</evidence>
<dbReference type="Proteomes" id="UP001295444">
    <property type="component" value="Chromosome 06"/>
</dbReference>